<dbReference type="EMBL" id="CP000939">
    <property type="protein sequence ID" value="ACA45370.1"/>
    <property type="molecule type" value="Genomic_DNA"/>
</dbReference>
<evidence type="ECO:0000313" key="2">
    <source>
        <dbReference type="Proteomes" id="UP000008541"/>
    </source>
</evidence>
<dbReference type="Proteomes" id="UP000008541">
    <property type="component" value="Chromosome"/>
</dbReference>
<organism evidence="1 2">
    <name type="scientific">Clostridium botulinum (strain Okra / Type B1)</name>
    <dbReference type="NCBI Taxonomy" id="498213"/>
    <lineage>
        <taxon>Bacteria</taxon>
        <taxon>Bacillati</taxon>
        <taxon>Bacillota</taxon>
        <taxon>Clostridia</taxon>
        <taxon>Eubacteriales</taxon>
        <taxon>Clostridiaceae</taxon>
        <taxon>Clostridium</taxon>
    </lineage>
</organism>
<name>B1II17_CLOBK</name>
<proteinExistence type="predicted"/>
<reference evidence="1 2" key="1">
    <citation type="journal article" date="2007" name="PLoS ONE">
        <title>Analysis of the neurotoxin complex genes in Clostridium botulinum A1-A4 and B1 strains: BoNT/A3, /Ba4 and /B1 clusters are located within plasmids.</title>
        <authorList>
            <person name="Smith T.J."/>
            <person name="Hill K.K."/>
            <person name="Foley B.T."/>
            <person name="Detter J.C."/>
            <person name="Munk A.C."/>
            <person name="Bruce D.C."/>
            <person name="Doggett N.A."/>
            <person name="Smith L.A."/>
            <person name="Marks J.D."/>
            <person name="Xie G."/>
            <person name="Brettin T.S."/>
        </authorList>
    </citation>
    <scope>NUCLEOTIDE SEQUENCE [LARGE SCALE GENOMIC DNA]</scope>
    <source>
        <strain evidence="2">Okra / Type B1</strain>
    </source>
</reference>
<dbReference type="RefSeq" id="WP_015957849.1">
    <property type="nucleotide sequence ID" value="NC_010516.1"/>
</dbReference>
<accession>B1II17</accession>
<protein>
    <submittedName>
        <fullName evidence="1">Uncharacterized protein</fullName>
    </submittedName>
</protein>
<dbReference type="KEGG" id="cbb:CLD_2254"/>
<evidence type="ECO:0000313" key="1">
    <source>
        <dbReference type="EMBL" id="ACA45370.1"/>
    </source>
</evidence>
<dbReference type="AlphaFoldDB" id="B1II17"/>
<dbReference type="HOGENOM" id="CLU_3151100_0_0_9"/>
<gene>
    <name evidence="1" type="ordered locus">CLD_2254</name>
</gene>
<sequence>MVVVIGDGWTGCAAPISAEKAGADVSIFQLISRIVDVKKEEGKMITLL</sequence>